<sequence length="435" mass="48395">MSSDGGNGPSLERLFKGHKGKITSLTFNSDTTQLVSSSTDTSLMLWNFKKEARAYKYEKHTDSVTGVHFATSKKLLASCSKDRSVRLWKLSIKPNSKDFRAHTSSVSSVQFSSDSSTLLTASNDKSIKIWMTEHHNKFLATFQGHTNWVNCARFSHTDQLIVSCSEDKTVKIWDKLSGCCTHTFQEPGGVPKYVEFHPSDKCVAVCLSDSTIKIYDIRKHDMHQYYPTHTEAVNQISFHPNGKFMISGSSDKTVKVYDLMEGRVIYTLEGHEGPVTAVTFSGDGHAFASGGEDKMVLIWKSNFDQEVLAHPLDTSSKIQETECRKEKDPTKVDVRTEFLGMVQPDIEVSSIGNMNSDSSDDGKNPIAERSSTLSSVNSNSEETSLQDKDVDDGLNMAKIILASLKLEVQNLQRQLTGVIDKIDDLEKITERVGPQ</sequence>
<dbReference type="GO" id="GO:0005814">
    <property type="term" value="C:centriole"/>
    <property type="evidence" value="ECO:0007669"/>
    <property type="project" value="TreeGrafter"/>
</dbReference>
<dbReference type="InterPro" id="IPR019775">
    <property type="entry name" value="WD40_repeat_CS"/>
</dbReference>
<proteinExistence type="inferred from homology"/>
<dbReference type="PANTHER" id="PTHR44019:SF8">
    <property type="entry name" value="POC1 CENTRIOLAR PROTEIN HOMOLOG"/>
    <property type="match status" value="1"/>
</dbReference>
<dbReference type="InterPro" id="IPR015943">
    <property type="entry name" value="WD40/YVTN_repeat-like_dom_sf"/>
</dbReference>
<feature type="region of interest" description="Disordered" evidence="6">
    <location>
        <begin position="349"/>
        <end position="389"/>
    </location>
</feature>
<evidence type="ECO:0000256" key="2">
    <source>
        <dbReference type="ARBA" id="ARBA00022737"/>
    </source>
</evidence>
<keyword evidence="1 4" id="KW-0853">WD repeat</keyword>
<dbReference type="GO" id="GO:0036064">
    <property type="term" value="C:ciliary basal body"/>
    <property type="evidence" value="ECO:0007669"/>
    <property type="project" value="TreeGrafter"/>
</dbReference>
<dbReference type="GO" id="GO:0060271">
    <property type="term" value="P:cilium assembly"/>
    <property type="evidence" value="ECO:0007669"/>
    <property type="project" value="TreeGrafter"/>
</dbReference>
<dbReference type="PROSITE" id="PS00678">
    <property type="entry name" value="WD_REPEATS_1"/>
    <property type="match status" value="1"/>
</dbReference>
<comment type="similarity">
    <text evidence="3">Belongs to the WD repeat POC1 family.</text>
</comment>
<evidence type="ECO:0000256" key="3">
    <source>
        <dbReference type="ARBA" id="ARBA00037984"/>
    </source>
</evidence>
<evidence type="ECO:0000256" key="4">
    <source>
        <dbReference type="PROSITE-ProRule" id="PRU00221"/>
    </source>
</evidence>
<dbReference type="PANTHER" id="PTHR44019">
    <property type="entry name" value="WD REPEAT-CONTAINING PROTEIN 55"/>
    <property type="match status" value="1"/>
</dbReference>
<feature type="repeat" description="WD" evidence="4">
    <location>
        <begin position="268"/>
        <end position="309"/>
    </location>
</feature>
<dbReference type="SMART" id="SM00320">
    <property type="entry name" value="WD40"/>
    <property type="match status" value="7"/>
</dbReference>
<evidence type="ECO:0000256" key="6">
    <source>
        <dbReference type="SAM" id="MobiDB-lite"/>
    </source>
</evidence>
<keyword evidence="2" id="KW-0677">Repeat</keyword>
<evidence type="ECO:0000313" key="7">
    <source>
        <dbReference type="EMBL" id="JAT16640.1"/>
    </source>
</evidence>
<dbReference type="EMBL" id="GEBQ01023337">
    <property type="protein sequence ID" value="JAT16640.1"/>
    <property type="molecule type" value="Transcribed_RNA"/>
</dbReference>
<name>A0A1B6KYZ3_9HEMI</name>
<organism evidence="7">
    <name type="scientific">Graphocephala atropunctata</name>
    <dbReference type="NCBI Taxonomy" id="36148"/>
    <lineage>
        <taxon>Eukaryota</taxon>
        <taxon>Metazoa</taxon>
        <taxon>Ecdysozoa</taxon>
        <taxon>Arthropoda</taxon>
        <taxon>Hexapoda</taxon>
        <taxon>Insecta</taxon>
        <taxon>Pterygota</taxon>
        <taxon>Neoptera</taxon>
        <taxon>Paraneoptera</taxon>
        <taxon>Hemiptera</taxon>
        <taxon>Auchenorrhyncha</taxon>
        <taxon>Membracoidea</taxon>
        <taxon>Cicadellidae</taxon>
        <taxon>Cicadellinae</taxon>
        <taxon>Cicadellini</taxon>
        <taxon>Graphocephala</taxon>
    </lineage>
</organism>
<keyword evidence="5" id="KW-0175">Coiled coil</keyword>
<feature type="repeat" description="WD" evidence="4">
    <location>
        <begin position="142"/>
        <end position="174"/>
    </location>
</feature>
<dbReference type="CDD" id="cd00200">
    <property type="entry name" value="WD40"/>
    <property type="match status" value="1"/>
</dbReference>
<dbReference type="PROSITE" id="PS50082">
    <property type="entry name" value="WD_REPEATS_2"/>
    <property type="match status" value="6"/>
</dbReference>
<dbReference type="InterPro" id="IPR036322">
    <property type="entry name" value="WD40_repeat_dom_sf"/>
</dbReference>
<feature type="repeat" description="WD" evidence="4">
    <location>
        <begin position="226"/>
        <end position="267"/>
    </location>
</feature>
<dbReference type="AlphaFoldDB" id="A0A1B6KYZ3"/>
<feature type="repeat" description="WD" evidence="4">
    <location>
        <begin position="99"/>
        <end position="130"/>
    </location>
</feature>
<feature type="repeat" description="WD" evidence="4">
    <location>
        <begin position="15"/>
        <end position="56"/>
    </location>
</feature>
<protein>
    <submittedName>
        <fullName evidence="7">Uncharacterized protein</fullName>
    </submittedName>
</protein>
<reference evidence="7" key="1">
    <citation type="submission" date="2015-11" db="EMBL/GenBank/DDBJ databases">
        <title>De novo transcriptome assembly of four potential Pierce s Disease insect vectors from Arizona vineyards.</title>
        <authorList>
            <person name="Tassone E.E."/>
        </authorList>
    </citation>
    <scope>NUCLEOTIDE SEQUENCE</scope>
</reference>
<feature type="compositionally biased region" description="Low complexity" evidence="6">
    <location>
        <begin position="370"/>
        <end position="383"/>
    </location>
</feature>
<evidence type="ECO:0000256" key="1">
    <source>
        <dbReference type="ARBA" id="ARBA00022574"/>
    </source>
</evidence>
<accession>A0A1B6KYZ3</accession>
<dbReference type="InterPro" id="IPR020472">
    <property type="entry name" value="WD40_PAC1"/>
</dbReference>
<dbReference type="InterPro" id="IPR050505">
    <property type="entry name" value="WDR55/POC1"/>
</dbReference>
<dbReference type="SUPFAM" id="SSF50978">
    <property type="entry name" value="WD40 repeat-like"/>
    <property type="match status" value="1"/>
</dbReference>
<dbReference type="PRINTS" id="PR00320">
    <property type="entry name" value="GPROTEINBRPT"/>
</dbReference>
<feature type="repeat" description="WD" evidence="4">
    <location>
        <begin position="57"/>
        <end position="91"/>
    </location>
</feature>
<dbReference type="Gene3D" id="2.130.10.10">
    <property type="entry name" value="YVTN repeat-like/Quinoprotein amine dehydrogenase"/>
    <property type="match status" value="3"/>
</dbReference>
<evidence type="ECO:0000256" key="5">
    <source>
        <dbReference type="SAM" id="Coils"/>
    </source>
</evidence>
<dbReference type="PROSITE" id="PS50294">
    <property type="entry name" value="WD_REPEATS_REGION"/>
    <property type="match status" value="6"/>
</dbReference>
<gene>
    <name evidence="7" type="ORF">g.13904</name>
</gene>
<dbReference type="Pfam" id="PF00400">
    <property type="entry name" value="WD40"/>
    <property type="match status" value="7"/>
</dbReference>
<feature type="coiled-coil region" evidence="5">
    <location>
        <begin position="394"/>
        <end position="428"/>
    </location>
</feature>
<dbReference type="InterPro" id="IPR001680">
    <property type="entry name" value="WD40_rpt"/>
</dbReference>